<reference evidence="2 3" key="1">
    <citation type="journal article" date="2019" name="Environ. Microbiol.">
        <title>Species interactions and distinct microbial communities in high Arctic permafrost affected cryosols are associated with the CH4 and CO2 gas fluxes.</title>
        <authorList>
            <person name="Altshuler I."/>
            <person name="Hamel J."/>
            <person name="Turney S."/>
            <person name="Magnuson E."/>
            <person name="Levesque R."/>
            <person name="Greer C."/>
            <person name="Whyte L.G."/>
        </authorList>
    </citation>
    <scope>NUCLEOTIDE SEQUENCE [LARGE SCALE GENOMIC DNA]</scope>
    <source>
        <strain evidence="2 3">S9.2P</strain>
    </source>
</reference>
<evidence type="ECO:0000259" key="1">
    <source>
        <dbReference type="Pfam" id="PF11160"/>
    </source>
</evidence>
<protein>
    <submittedName>
        <fullName evidence="2">DUF2945 domain-containing protein</fullName>
    </submittedName>
</protein>
<dbReference type="Proteomes" id="UP000317646">
    <property type="component" value="Unassembled WGS sequence"/>
</dbReference>
<organism evidence="2 3">
    <name type="scientific">Hymenobacter nivis</name>
    <dbReference type="NCBI Taxonomy" id="1850093"/>
    <lineage>
        <taxon>Bacteria</taxon>
        <taxon>Pseudomonadati</taxon>
        <taxon>Bacteroidota</taxon>
        <taxon>Cytophagia</taxon>
        <taxon>Cytophagales</taxon>
        <taxon>Hymenobacteraceae</taxon>
        <taxon>Hymenobacter</taxon>
    </lineage>
</organism>
<feature type="domain" description="Hypervirulence associated protein TUDOR" evidence="1">
    <location>
        <begin position="4"/>
        <end position="65"/>
    </location>
</feature>
<dbReference type="EMBL" id="RCYZ01000001">
    <property type="protein sequence ID" value="TPG72038.1"/>
    <property type="molecule type" value="Genomic_DNA"/>
</dbReference>
<dbReference type="Pfam" id="PF11160">
    <property type="entry name" value="Hva1_TUDOR"/>
    <property type="match status" value="1"/>
</dbReference>
<dbReference type="AlphaFoldDB" id="A0A502HFL9"/>
<evidence type="ECO:0000313" key="2">
    <source>
        <dbReference type="EMBL" id="TPG72038.1"/>
    </source>
</evidence>
<proteinExistence type="predicted"/>
<keyword evidence="3" id="KW-1185">Reference proteome</keyword>
<dbReference type="InterPro" id="IPR021331">
    <property type="entry name" value="Hva1_TUDOR"/>
</dbReference>
<comment type="caution">
    <text evidence="2">The sequence shown here is derived from an EMBL/GenBank/DDBJ whole genome shotgun (WGS) entry which is preliminary data.</text>
</comment>
<accession>A0A502HFL9</accession>
<dbReference type="RefSeq" id="WP_140464696.1">
    <property type="nucleotide sequence ID" value="NZ_RCYZ01000001.1"/>
</dbReference>
<evidence type="ECO:0000313" key="3">
    <source>
        <dbReference type="Proteomes" id="UP000317646"/>
    </source>
</evidence>
<name>A0A502HFL9_9BACT</name>
<gene>
    <name evidence="2" type="ORF">EAH73_01980</name>
</gene>
<sequence length="73" mass="7872">MRKGTQVSWKYGTGTATGKIESVHKEPIKRTIKGAEIHRNGSADDPALVIVQDNGDKVLKLQSEVKAAADAKK</sequence>
<dbReference type="OrthoDB" id="283968at2"/>